<dbReference type="Pfam" id="PF04991">
    <property type="entry name" value="LicD"/>
    <property type="match status" value="1"/>
</dbReference>
<dbReference type="AlphaFoldDB" id="A0A7K1T7Y0"/>
<keyword evidence="3" id="KW-1185">Reference proteome</keyword>
<evidence type="ECO:0000259" key="1">
    <source>
        <dbReference type="Pfam" id="PF04991"/>
    </source>
</evidence>
<reference evidence="2 3" key="1">
    <citation type="submission" date="2019-11" db="EMBL/GenBank/DDBJ databases">
        <title>Whole genome shotgun sequencing (WGS) data from Adlercreutzia equolifaciens ResAG-91, Eggerthella lenta MRI-F36, MRI-F37, MRI-F40, ResAG-49, ResAG-88, ResAG-121, ResAG-145, and Gordonibacter sp. ResAG-5, ResAG-26, ResAG-43, ResAG-50, ResAG-59.</title>
        <authorList>
            <person name="Stoll D.A."/>
            <person name="Danylec N."/>
            <person name="Franz C.M.A.P."/>
            <person name="Huch M."/>
        </authorList>
    </citation>
    <scope>NUCLEOTIDE SEQUENCE [LARGE SCALE GENOMIC DNA]</scope>
    <source>
        <strain evidence="2 3">ResAG-91</strain>
    </source>
</reference>
<proteinExistence type="predicted"/>
<organism evidence="2 3">
    <name type="scientific">Adlercreutzia rubneri</name>
    <dbReference type="NCBI Taxonomy" id="2916441"/>
    <lineage>
        <taxon>Bacteria</taxon>
        <taxon>Bacillati</taxon>
        <taxon>Actinomycetota</taxon>
        <taxon>Coriobacteriia</taxon>
        <taxon>Eggerthellales</taxon>
        <taxon>Eggerthellaceae</taxon>
        <taxon>Adlercreutzia</taxon>
    </lineage>
</organism>
<feature type="domain" description="LicD/FKTN/FKRP nucleotidyltransferase" evidence="1">
    <location>
        <begin position="24"/>
        <end position="242"/>
    </location>
</feature>
<dbReference type="InterPro" id="IPR007074">
    <property type="entry name" value="LicD/FKTN/FKRP_NTP_transf"/>
</dbReference>
<dbReference type="InterPro" id="IPR052942">
    <property type="entry name" value="LPS_cholinephosphotransferase"/>
</dbReference>
<dbReference type="PANTHER" id="PTHR43404:SF2">
    <property type="entry name" value="LIPOPOLYSACCHARIDE CHOLINEPHOSPHOTRANSFERASE LICD"/>
    <property type="match status" value="1"/>
</dbReference>
<name>A0A7K1T7Y0_9ACTN</name>
<protein>
    <submittedName>
        <fullName evidence="2">LicD family protein</fullName>
    </submittedName>
</protein>
<dbReference type="Proteomes" id="UP000488839">
    <property type="component" value="Unassembled WGS sequence"/>
</dbReference>
<dbReference type="GO" id="GO:0009100">
    <property type="term" value="P:glycoprotein metabolic process"/>
    <property type="evidence" value="ECO:0007669"/>
    <property type="project" value="UniProtKB-ARBA"/>
</dbReference>
<dbReference type="EMBL" id="WPOO01000026">
    <property type="protein sequence ID" value="MVN59745.1"/>
    <property type="molecule type" value="Genomic_DNA"/>
</dbReference>
<accession>A0A7K1T7Y0</accession>
<dbReference type="PANTHER" id="PTHR43404">
    <property type="entry name" value="LIPOPOLYSACCHARIDE CHOLINEPHOSPHOTRANSFERASE LICD"/>
    <property type="match status" value="1"/>
</dbReference>
<evidence type="ECO:0000313" key="3">
    <source>
        <dbReference type="Proteomes" id="UP000488839"/>
    </source>
</evidence>
<evidence type="ECO:0000313" key="2">
    <source>
        <dbReference type="EMBL" id="MVN59745.1"/>
    </source>
</evidence>
<comment type="caution">
    <text evidence="2">The sequence shown here is derived from an EMBL/GenBank/DDBJ whole genome shotgun (WGS) entry which is preliminary data.</text>
</comment>
<gene>
    <name evidence="2" type="ORF">GO707_10985</name>
</gene>
<sequence>MRAMTLEEMKAVELEIMDEIDAICRQHGLTYFLGYGSVLGAVRHGGFIPWDDDMDVIMPRDDYEQLIAHFDKWRTSKNYALTFCRNDTSVYQFVKIIDTRTSVKERYVSASYKTGVWVDIFPLDGIPKDAKRVFRRNARLTASLALALSDPSNGTTPLRKLAKKLLDPIAKRMDPAHYSRLIDDNAHHCEKTDEAAYLDIVSMADPDIVQPSSWFEPHEVDFENRRYFIPRSYDEYLTLNYGDWRTPLPESQRHSHTTEAYWIDRD</sequence>